<accession>A0AAN5CH45</accession>
<sequence length="100" mass="10860">LLLLLPHAINGAESAEEKEEKIPDECGEPFLSSSGSGTIACFSISMCGHVYGSAPKDGRLLLTGAALLRVDKEGRIEEKIVAYDVAKEFRKKIKKKGERI</sequence>
<dbReference type="Proteomes" id="UP001328107">
    <property type="component" value="Unassembled WGS sequence"/>
</dbReference>
<dbReference type="EMBL" id="BTRK01000003">
    <property type="protein sequence ID" value="GMR44477.1"/>
    <property type="molecule type" value="Genomic_DNA"/>
</dbReference>
<evidence type="ECO:0000313" key="1">
    <source>
        <dbReference type="EMBL" id="GMR44477.1"/>
    </source>
</evidence>
<feature type="non-terminal residue" evidence="1">
    <location>
        <position position="1"/>
    </location>
</feature>
<name>A0AAN5CH45_9BILA</name>
<feature type="non-terminal residue" evidence="1">
    <location>
        <position position="100"/>
    </location>
</feature>
<evidence type="ECO:0000313" key="2">
    <source>
        <dbReference type="Proteomes" id="UP001328107"/>
    </source>
</evidence>
<proteinExistence type="predicted"/>
<protein>
    <submittedName>
        <fullName evidence="1">Uncharacterized protein</fullName>
    </submittedName>
</protein>
<reference evidence="2" key="1">
    <citation type="submission" date="2022-10" db="EMBL/GenBank/DDBJ databases">
        <title>Genome assembly of Pristionchus species.</title>
        <authorList>
            <person name="Yoshida K."/>
            <person name="Sommer R.J."/>
        </authorList>
    </citation>
    <scope>NUCLEOTIDE SEQUENCE [LARGE SCALE GENOMIC DNA]</scope>
    <source>
        <strain evidence="2">RS5460</strain>
    </source>
</reference>
<comment type="caution">
    <text evidence="1">The sequence shown here is derived from an EMBL/GenBank/DDBJ whole genome shotgun (WGS) entry which is preliminary data.</text>
</comment>
<gene>
    <name evidence="1" type="ORF">PMAYCL1PPCAC_14672</name>
</gene>
<organism evidence="1 2">
    <name type="scientific">Pristionchus mayeri</name>
    <dbReference type="NCBI Taxonomy" id="1317129"/>
    <lineage>
        <taxon>Eukaryota</taxon>
        <taxon>Metazoa</taxon>
        <taxon>Ecdysozoa</taxon>
        <taxon>Nematoda</taxon>
        <taxon>Chromadorea</taxon>
        <taxon>Rhabditida</taxon>
        <taxon>Rhabditina</taxon>
        <taxon>Diplogasteromorpha</taxon>
        <taxon>Diplogasteroidea</taxon>
        <taxon>Neodiplogasteridae</taxon>
        <taxon>Pristionchus</taxon>
    </lineage>
</organism>
<keyword evidence="2" id="KW-1185">Reference proteome</keyword>
<dbReference type="AlphaFoldDB" id="A0AAN5CH45"/>